<name>A0ABY0QRL3_9FLAO</name>
<accession>A0ABY0QRL3</accession>
<reference evidence="1 2" key="1">
    <citation type="submission" date="2016-10" db="EMBL/GenBank/DDBJ databases">
        <authorList>
            <person name="Varghese N."/>
            <person name="Submissions S."/>
        </authorList>
    </citation>
    <scope>NUCLEOTIDE SEQUENCE [LARGE SCALE GENOMIC DNA]</scope>
    <source>
        <strain evidence="1 2">CGMCC 1.10941</strain>
    </source>
</reference>
<dbReference type="Proteomes" id="UP000199242">
    <property type="component" value="Unassembled WGS sequence"/>
</dbReference>
<organism evidence="1 2">
    <name type="scientific">Chryseobacterium taihuense</name>
    <dbReference type="NCBI Taxonomy" id="1141221"/>
    <lineage>
        <taxon>Bacteria</taxon>
        <taxon>Pseudomonadati</taxon>
        <taxon>Bacteroidota</taxon>
        <taxon>Flavobacteriia</taxon>
        <taxon>Flavobacteriales</taxon>
        <taxon>Weeksellaceae</taxon>
        <taxon>Chryseobacterium group</taxon>
        <taxon>Chryseobacterium</taxon>
    </lineage>
</organism>
<evidence type="ECO:0000313" key="1">
    <source>
        <dbReference type="EMBL" id="SDL62879.1"/>
    </source>
</evidence>
<dbReference type="RefSeq" id="WP_089742255.1">
    <property type="nucleotide sequence ID" value="NZ_FNHD01000003.1"/>
</dbReference>
<sequence>MTKILKEIRLYLIELARCEEKNTTYYFDLLDKFNLKYNLKIKEDNDKFSKQLAKILKYEIDNQRPCLTVLIVKFNTDKYKINGDKSKIELPSQGFYHFAEKYHRKGIATGREEFFIKEKQNVINFWKDETNYEKYKDFK</sequence>
<comment type="caution">
    <text evidence="1">The sequence shown here is derived from an EMBL/GenBank/DDBJ whole genome shotgun (WGS) entry which is preliminary data.</text>
</comment>
<gene>
    <name evidence="1" type="ORF">SAMN05216273_103205</name>
</gene>
<proteinExistence type="predicted"/>
<protein>
    <submittedName>
        <fullName evidence="1">Uncharacterized protein</fullName>
    </submittedName>
</protein>
<dbReference type="EMBL" id="FNHD01000003">
    <property type="protein sequence ID" value="SDL62879.1"/>
    <property type="molecule type" value="Genomic_DNA"/>
</dbReference>
<keyword evidence="2" id="KW-1185">Reference proteome</keyword>
<evidence type="ECO:0000313" key="2">
    <source>
        <dbReference type="Proteomes" id="UP000199242"/>
    </source>
</evidence>